<protein>
    <submittedName>
        <fullName evidence="3">DUF1616 domain-containing protein</fullName>
    </submittedName>
</protein>
<feature type="transmembrane region" description="Helical" evidence="1">
    <location>
        <begin position="45"/>
        <end position="65"/>
    </location>
</feature>
<evidence type="ECO:0000313" key="3">
    <source>
        <dbReference type="EMBL" id="MFD1568570.1"/>
    </source>
</evidence>
<dbReference type="Proteomes" id="UP001597139">
    <property type="component" value="Unassembled WGS sequence"/>
</dbReference>
<name>A0ABD6BUV0_9EURY</name>
<proteinExistence type="predicted"/>
<dbReference type="RefSeq" id="WP_267648068.1">
    <property type="nucleotide sequence ID" value="NZ_JANHGR010000003.1"/>
</dbReference>
<dbReference type="InterPro" id="IPR011674">
    <property type="entry name" value="DUF1616"/>
</dbReference>
<comment type="caution">
    <text evidence="3">The sequence shown here is derived from an EMBL/GenBank/DDBJ whole genome shotgun (WGS) entry which is preliminary data.</text>
</comment>
<dbReference type="Pfam" id="PF07760">
    <property type="entry name" value="DUF1616"/>
    <property type="match status" value="1"/>
</dbReference>
<accession>A0ABD6BUV0</accession>
<keyword evidence="1" id="KW-0472">Membrane</keyword>
<gene>
    <name evidence="3" type="ORF">ACFSAU_13830</name>
</gene>
<feature type="transmembrane region" description="Helical" evidence="1">
    <location>
        <begin position="111"/>
        <end position="129"/>
    </location>
</feature>
<sequence length="339" mass="35166">MSTVRSTRERSSSLTDVTDLLVVAGYTGVAVALLAGGVVEGPTRVLLAGALLGFCPGYAVVSALYPVRAAQRRNQPQPGWAERGAIAVGTSLVLLVLGVLPFSVLGFGTGAVLGVVLTVTLAGIAVAAVRRLRVPADERIRLPVRRLYRDAREATVDAPSVDAALNVALAVVVVVGVVTLAVGLAAPDRGVHYSEVALADGADGEWTDTDTFQQGAAASLPLFVENDDDEDHNYTAVVVLERLGDARNNGTAGPAVLERAALSRATVTVPAGEGTTRRIEFTPPLRGSELRLSVYVYVESEPETPGAESADYHLYRWVDVNEGAGSLAGSETVGAAAGN</sequence>
<feature type="transmembrane region" description="Helical" evidence="1">
    <location>
        <begin position="163"/>
        <end position="186"/>
    </location>
</feature>
<evidence type="ECO:0000256" key="1">
    <source>
        <dbReference type="SAM" id="Phobius"/>
    </source>
</evidence>
<dbReference type="EMBL" id="JBHUCZ010000012">
    <property type="protein sequence ID" value="MFD1568570.1"/>
    <property type="molecule type" value="Genomic_DNA"/>
</dbReference>
<reference evidence="3 4" key="1">
    <citation type="journal article" date="2019" name="Int. J. Syst. Evol. Microbiol.">
        <title>The Global Catalogue of Microorganisms (GCM) 10K type strain sequencing project: providing services to taxonomists for standard genome sequencing and annotation.</title>
        <authorList>
            <consortium name="The Broad Institute Genomics Platform"/>
            <consortium name="The Broad Institute Genome Sequencing Center for Infectious Disease"/>
            <person name="Wu L."/>
            <person name="Ma J."/>
        </authorList>
    </citation>
    <scope>NUCLEOTIDE SEQUENCE [LARGE SCALE GENOMIC DNA]</scope>
    <source>
        <strain evidence="3 4">CGMCC 1.12859</strain>
    </source>
</reference>
<evidence type="ECO:0000259" key="2">
    <source>
        <dbReference type="Pfam" id="PF07760"/>
    </source>
</evidence>
<dbReference type="AlphaFoldDB" id="A0ABD6BUV0"/>
<organism evidence="3 4">
    <name type="scientific">Halolamina litorea</name>
    <dbReference type="NCBI Taxonomy" id="1515593"/>
    <lineage>
        <taxon>Archaea</taxon>
        <taxon>Methanobacteriati</taxon>
        <taxon>Methanobacteriota</taxon>
        <taxon>Stenosarchaea group</taxon>
        <taxon>Halobacteria</taxon>
        <taxon>Halobacteriales</taxon>
        <taxon>Haloferacaceae</taxon>
    </lineage>
</organism>
<keyword evidence="1" id="KW-1133">Transmembrane helix</keyword>
<evidence type="ECO:0000313" key="4">
    <source>
        <dbReference type="Proteomes" id="UP001597139"/>
    </source>
</evidence>
<keyword evidence="4" id="KW-1185">Reference proteome</keyword>
<keyword evidence="1" id="KW-0812">Transmembrane</keyword>
<feature type="transmembrane region" description="Helical" evidence="1">
    <location>
        <begin position="85"/>
        <end position="105"/>
    </location>
</feature>
<feature type="domain" description="DUF1616" evidence="2">
    <location>
        <begin position="27"/>
        <end position="319"/>
    </location>
</feature>
<feature type="transmembrane region" description="Helical" evidence="1">
    <location>
        <begin position="20"/>
        <end position="39"/>
    </location>
</feature>